<keyword evidence="3" id="KW-1185">Reference proteome</keyword>
<dbReference type="OrthoDB" id="420564at2759"/>
<accession>A0A0C3GQZ5</accession>
<dbReference type="HOGENOM" id="CLU_087058_0_0_1"/>
<name>A0A0C3GQZ5_OIDMZ</name>
<dbReference type="STRING" id="913774.A0A0C3GQZ5"/>
<feature type="region of interest" description="Disordered" evidence="1">
    <location>
        <begin position="148"/>
        <end position="179"/>
    </location>
</feature>
<reference evidence="3" key="2">
    <citation type="submission" date="2015-01" db="EMBL/GenBank/DDBJ databases">
        <title>Evolutionary Origins and Diversification of the Mycorrhizal Mutualists.</title>
        <authorList>
            <consortium name="DOE Joint Genome Institute"/>
            <consortium name="Mycorrhizal Genomics Consortium"/>
            <person name="Kohler A."/>
            <person name="Kuo A."/>
            <person name="Nagy L.G."/>
            <person name="Floudas D."/>
            <person name="Copeland A."/>
            <person name="Barry K.W."/>
            <person name="Cichocki N."/>
            <person name="Veneault-Fourrey C."/>
            <person name="LaButti K."/>
            <person name="Lindquist E.A."/>
            <person name="Lipzen A."/>
            <person name="Lundell T."/>
            <person name="Morin E."/>
            <person name="Murat C."/>
            <person name="Riley R."/>
            <person name="Ohm R."/>
            <person name="Sun H."/>
            <person name="Tunlid A."/>
            <person name="Henrissat B."/>
            <person name="Grigoriev I.V."/>
            <person name="Hibbett D.S."/>
            <person name="Martin F."/>
        </authorList>
    </citation>
    <scope>NUCLEOTIDE SEQUENCE [LARGE SCALE GENOMIC DNA]</scope>
    <source>
        <strain evidence="3">Zn</strain>
    </source>
</reference>
<sequence>MPYLESYVRHEKASQPQAAEIIHGPINLFDVALKGVESGYRQCFRFCLLTSPTTVIANLKAGKADYDPEERQRISGNKSLARDTAFQLLHLILYPQYGDETKDKMKLFNAVMFVVSHPGTFKYRTKRMIRVAYEEQFGLTLKQRPKLDQWEKGGNADDEMDVTTEEEPDYYFDSDDDSF</sequence>
<organism evidence="2 3">
    <name type="scientific">Oidiodendron maius (strain Zn)</name>
    <dbReference type="NCBI Taxonomy" id="913774"/>
    <lineage>
        <taxon>Eukaryota</taxon>
        <taxon>Fungi</taxon>
        <taxon>Dikarya</taxon>
        <taxon>Ascomycota</taxon>
        <taxon>Pezizomycotina</taxon>
        <taxon>Leotiomycetes</taxon>
        <taxon>Leotiomycetes incertae sedis</taxon>
        <taxon>Myxotrichaceae</taxon>
        <taxon>Oidiodendron</taxon>
    </lineage>
</organism>
<dbReference type="Proteomes" id="UP000054321">
    <property type="component" value="Unassembled WGS sequence"/>
</dbReference>
<proteinExistence type="predicted"/>
<evidence type="ECO:0000313" key="3">
    <source>
        <dbReference type="Proteomes" id="UP000054321"/>
    </source>
</evidence>
<dbReference type="InParanoid" id="A0A0C3GQZ5"/>
<evidence type="ECO:0000313" key="2">
    <source>
        <dbReference type="EMBL" id="KIM92916.1"/>
    </source>
</evidence>
<protein>
    <submittedName>
        <fullName evidence="2">Uncharacterized protein</fullName>
    </submittedName>
</protein>
<dbReference type="AlphaFoldDB" id="A0A0C3GQZ5"/>
<reference evidence="2 3" key="1">
    <citation type="submission" date="2014-04" db="EMBL/GenBank/DDBJ databases">
        <authorList>
            <consortium name="DOE Joint Genome Institute"/>
            <person name="Kuo A."/>
            <person name="Martino E."/>
            <person name="Perotto S."/>
            <person name="Kohler A."/>
            <person name="Nagy L.G."/>
            <person name="Floudas D."/>
            <person name="Copeland A."/>
            <person name="Barry K.W."/>
            <person name="Cichocki N."/>
            <person name="Veneault-Fourrey C."/>
            <person name="LaButti K."/>
            <person name="Lindquist E.A."/>
            <person name="Lipzen A."/>
            <person name="Lundell T."/>
            <person name="Morin E."/>
            <person name="Murat C."/>
            <person name="Sun H."/>
            <person name="Tunlid A."/>
            <person name="Henrissat B."/>
            <person name="Grigoriev I.V."/>
            <person name="Hibbett D.S."/>
            <person name="Martin F."/>
            <person name="Nordberg H.P."/>
            <person name="Cantor M.N."/>
            <person name="Hua S.X."/>
        </authorList>
    </citation>
    <scope>NUCLEOTIDE SEQUENCE [LARGE SCALE GENOMIC DNA]</scope>
    <source>
        <strain evidence="2 3">Zn</strain>
    </source>
</reference>
<dbReference type="EMBL" id="KN832902">
    <property type="protein sequence ID" value="KIM92916.1"/>
    <property type="molecule type" value="Genomic_DNA"/>
</dbReference>
<feature type="compositionally biased region" description="Acidic residues" evidence="1">
    <location>
        <begin position="156"/>
        <end position="179"/>
    </location>
</feature>
<gene>
    <name evidence="2" type="ORF">OIDMADRAFT_21610</name>
</gene>
<evidence type="ECO:0000256" key="1">
    <source>
        <dbReference type="SAM" id="MobiDB-lite"/>
    </source>
</evidence>